<organism evidence="1 2">
    <name type="scientific">Hypsizygus marmoreus</name>
    <name type="common">White beech mushroom</name>
    <name type="synonym">Agaricus marmoreus</name>
    <dbReference type="NCBI Taxonomy" id="39966"/>
    <lineage>
        <taxon>Eukaryota</taxon>
        <taxon>Fungi</taxon>
        <taxon>Dikarya</taxon>
        <taxon>Basidiomycota</taxon>
        <taxon>Agaricomycotina</taxon>
        <taxon>Agaricomycetes</taxon>
        <taxon>Agaricomycetidae</taxon>
        <taxon>Agaricales</taxon>
        <taxon>Tricholomatineae</taxon>
        <taxon>Lyophyllaceae</taxon>
        <taxon>Hypsizygus</taxon>
    </lineage>
</organism>
<protein>
    <submittedName>
        <fullName evidence="1">Uncharacterized protein</fullName>
    </submittedName>
</protein>
<reference evidence="1" key="1">
    <citation type="submission" date="2018-04" db="EMBL/GenBank/DDBJ databases">
        <title>Whole genome sequencing of Hypsizygus marmoreus.</title>
        <authorList>
            <person name="Choi I.-G."/>
            <person name="Min B."/>
            <person name="Kim J.-G."/>
            <person name="Kim S."/>
            <person name="Oh Y.-L."/>
            <person name="Kong W.-S."/>
            <person name="Park H."/>
            <person name="Jeong J."/>
            <person name="Song E.-S."/>
        </authorList>
    </citation>
    <scope>NUCLEOTIDE SEQUENCE [LARGE SCALE GENOMIC DNA]</scope>
    <source>
        <strain evidence="1">51987-8</strain>
    </source>
</reference>
<accession>A0A369JSK6</accession>
<evidence type="ECO:0000313" key="2">
    <source>
        <dbReference type="Proteomes" id="UP000076154"/>
    </source>
</evidence>
<dbReference type="Proteomes" id="UP000076154">
    <property type="component" value="Unassembled WGS sequence"/>
</dbReference>
<dbReference type="AlphaFoldDB" id="A0A369JSK6"/>
<evidence type="ECO:0000313" key="1">
    <source>
        <dbReference type="EMBL" id="RDB22344.1"/>
    </source>
</evidence>
<gene>
    <name evidence="1" type="ORF">Hypma_010523</name>
</gene>
<sequence>MSSTTPTSVPAAILNHPVFQQMLSSLPVDAIPLYEEFLSNADGSPSRVKQILDEYPERMATIPRLGKGIGQKQRSITLEHGVSLALTYYAIDSVPQYLVEMIVRPRKHTVTVLNHDVVSTEETLTADWGVYWMAINQGFRVRVKAGTTRYFTIPEPPHLELSFRQTPFFTPPHPRLVSGVLKILSVAVLSVYISHLFHI</sequence>
<dbReference type="InParanoid" id="A0A369JSK6"/>
<comment type="caution">
    <text evidence="1">The sequence shown here is derived from an EMBL/GenBank/DDBJ whole genome shotgun (WGS) entry which is preliminary data.</text>
</comment>
<proteinExistence type="predicted"/>
<name>A0A369JSK6_HYPMA</name>
<keyword evidence="2" id="KW-1185">Reference proteome</keyword>
<dbReference type="EMBL" id="LUEZ02000051">
    <property type="protein sequence ID" value="RDB22344.1"/>
    <property type="molecule type" value="Genomic_DNA"/>
</dbReference>